<dbReference type="Proteomes" id="UP000002700">
    <property type="component" value="Chromosome I"/>
</dbReference>
<evidence type="ECO:0000313" key="1">
    <source>
        <dbReference type="EMBL" id="ABA48749.1"/>
    </source>
</evidence>
<proteinExistence type="predicted"/>
<reference evidence="1 2" key="1">
    <citation type="submission" date="2005-09" db="EMBL/GenBank/DDBJ databases">
        <authorList>
            <person name="Woods D.E."/>
            <person name="Nierman W.C."/>
        </authorList>
    </citation>
    <scope>NUCLEOTIDE SEQUENCE [LARGE SCALE GENOMIC DNA]</scope>
    <source>
        <strain evidence="1 2">1710b</strain>
    </source>
</reference>
<gene>
    <name evidence="1" type="ordered locus">BURPS1710b_0962</name>
</gene>
<accession>Q3JVM8</accession>
<protein>
    <submittedName>
        <fullName evidence="1">Uncharacterized protein</fullName>
    </submittedName>
</protein>
<dbReference type="AlphaFoldDB" id="Q3JVM8"/>
<dbReference type="EMBL" id="CP000124">
    <property type="protein sequence ID" value="ABA48749.1"/>
    <property type="molecule type" value="Genomic_DNA"/>
</dbReference>
<sequence>MRALSFPTHAQTQTMGLLLTLQDAEGGHGQYRRMLFWCDRVCAVDADRSSDDQLDFLVAFFVACVHPRDWLQDLGVEAGRLHVLFRVPWWGILVRRRNGAVGFLTSRRFSSLFLSMNPEGA</sequence>
<dbReference type="EnsemblBacteria" id="ABA48749">
    <property type="protein sequence ID" value="ABA48749"/>
    <property type="gene ID" value="BURPS1710b_0962"/>
</dbReference>
<evidence type="ECO:0000313" key="2">
    <source>
        <dbReference type="Proteomes" id="UP000002700"/>
    </source>
</evidence>
<dbReference type="HOGENOM" id="CLU_2205109_0_0_4"/>
<name>Q3JVM8_BURP1</name>
<organism evidence="1 2">
    <name type="scientific">Burkholderia pseudomallei (strain 1710b)</name>
    <dbReference type="NCBI Taxonomy" id="320372"/>
    <lineage>
        <taxon>Bacteria</taxon>
        <taxon>Pseudomonadati</taxon>
        <taxon>Pseudomonadota</taxon>
        <taxon>Betaproteobacteria</taxon>
        <taxon>Burkholderiales</taxon>
        <taxon>Burkholderiaceae</taxon>
        <taxon>Burkholderia</taxon>
        <taxon>pseudomallei group</taxon>
    </lineage>
</organism>
<dbReference type="KEGG" id="bpm:BURPS1710b_0962"/>